<comment type="caution">
    <text evidence="1">The sequence shown here is derived from an EMBL/GenBank/DDBJ whole genome shotgun (WGS) entry which is preliminary data.</text>
</comment>
<dbReference type="AlphaFoldDB" id="A0A812TKT6"/>
<reference evidence="1" key="1">
    <citation type="submission" date="2021-02" db="EMBL/GenBank/DDBJ databases">
        <authorList>
            <person name="Dougan E. K."/>
            <person name="Rhodes N."/>
            <person name="Thang M."/>
            <person name="Chan C."/>
        </authorList>
    </citation>
    <scope>NUCLEOTIDE SEQUENCE</scope>
</reference>
<proteinExistence type="predicted"/>
<evidence type="ECO:0000313" key="1">
    <source>
        <dbReference type="EMBL" id="CAE7526871.1"/>
    </source>
</evidence>
<name>A0A812TKT6_9DINO</name>
<dbReference type="Proteomes" id="UP000604046">
    <property type="component" value="Unassembled WGS sequence"/>
</dbReference>
<organism evidence="1 2">
    <name type="scientific">Symbiodinium natans</name>
    <dbReference type="NCBI Taxonomy" id="878477"/>
    <lineage>
        <taxon>Eukaryota</taxon>
        <taxon>Sar</taxon>
        <taxon>Alveolata</taxon>
        <taxon>Dinophyceae</taxon>
        <taxon>Suessiales</taxon>
        <taxon>Symbiodiniaceae</taxon>
        <taxon>Symbiodinium</taxon>
    </lineage>
</organism>
<protein>
    <submittedName>
        <fullName evidence="1">Uncharacterized protein</fullName>
    </submittedName>
</protein>
<dbReference type="OrthoDB" id="411033at2759"/>
<dbReference type="EMBL" id="CAJNDS010002564">
    <property type="protein sequence ID" value="CAE7526871.1"/>
    <property type="molecule type" value="Genomic_DNA"/>
</dbReference>
<keyword evidence="2" id="KW-1185">Reference proteome</keyword>
<evidence type="ECO:0000313" key="2">
    <source>
        <dbReference type="Proteomes" id="UP000604046"/>
    </source>
</evidence>
<gene>
    <name evidence="1" type="ORF">SNAT2548_LOCUS29495</name>
</gene>
<accession>A0A812TKT6</accession>
<sequence length="363" mass="39769">MLALRLEHILDIFCACAGVMQIVAGSSLAALVCSDTSGIKVDCYSLAGEALCHVDGLPADASLEQVENALKADLGVGRFCFDMFDDSGEKVKSKSSELARIVIVVRANGFELCRKHLAAMADAASNPKSAQFNRSWTAKTAPEVDNLQSMRVLESWGMSDGVASIKFMKVYSHLVSPAEEWNMFNLALMQNFDPGLKTLKHEMCQHWLEVAQVSATERVSRLPAPLVLMCRSERGAVIDCTGFSIDPTRLQFPANFSKELQYSLHLNDKHARSGAAALRHLVLSSASQEWEEERKGMSNEVMQEAFRVHVQNEELLSPPPSQEDLVRMAHAQLRLSCGLVPEVEGRLAQPLLAFMAPSCCGGT</sequence>